<gene>
    <name evidence="2" type="primary">azoR</name>
    <name evidence="2" type="ORF">CHRY9390_00171</name>
</gene>
<evidence type="ECO:0000259" key="1">
    <source>
        <dbReference type="Pfam" id="PF02525"/>
    </source>
</evidence>
<feature type="domain" description="Flavodoxin-like fold" evidence="1">
    <location>
        <begin position="50"/>
        <end position="109"/>
    </location>
</feature>
<proteinExistence type="predicted"/>
<name>A0A9N8QQS0_9FLAO</name>
<evidence type="ECO:0000313" key="2">
    <source>
        <dbReference type="EMBL" id="CAD7797451.1"/>
    </source>
</evidence>
<keyword evidence="3" id="KW-1185">Reference proteome</keyword>
<dbReference type="Proteomes" id="UP000662618">
    <property type="component" value="Unassembled WGS sequence"/>
</dbReference>
<protein>
    <submittedName>
        <fullName evidence="2">FMN-dependent NADH-azoreductase</fullName>
        <ecNumber evidence="2">1.7.-.-</ecNumber>
    </submittedName>
</protein>
<reference evidence="2" key="1">
    <citation type="submission" date="2020-12" db="EMBL/GenBank/DDBJ databases">
        <authorList>
            <person name="Rodrigo-Torres L."/>
            <person name="Arahal R. D."/>
            <person name="Lucena T."/>
        </authorList>
    </citation>
    <scope>NUCLEOTIDE SEQUENCE</scope>
    <source>
        <strain evidence="2">CECT 9390</strain>
    </source>
</reference>
<accession>A0A9N8QQS0</accession>
<dbReference type="Pfam" id="PF02525">
    <property type="entry name" value="Flavodoxin_2"/>
    <property type="match status" value="1"/>
</dbReference>
<dbReference type="PANTHER" id="PTHR43741">
    <property type="entry name" value="FMN-DEPENDENT NADH-AZOREDUCTASE 1"/>
    <property type="match status" value="1"/>
</dbReference>
<dbReference type="EC" id="1.7.-.-" evidence="2"/>
<organism evidence="2 3">
    <name type="scientific">Chryseobacterium aquaeductus</name>
    <dbReference type="NCBI Taxonomy" id="2675056"/>
    <lineage>
        <taxon>Bacteria</taxon>
        <taxon>Pseudomonadati</taxon>
        <taxon>Bacteroidota</taxon>
        <taxon>Flavobacteriia</taxon>
        <taxon>Flavobacteriales</taxon>
        <taxon>Weeksellaceae</taxon>
        <taxon>Chryseobacterium group</taxon>
        <taxon>Chryseobacterium</taxon>
    </lineage>
</organism>
<dbReference type="SUPFAM" id="SSF52218">
    <property type="entry name" value="Flavoproteins"/>
    <property type="match status" value="1"/>
</dbReference>
<dbReference type="AlphaFoldDB" id="A0A9N8QQS0"/>
<dbReference type="GO" id="GO:0016491">
    <property type="term" value="F:oxidoreductase activity"/>
    <property type="evidence" value="ECO:0007669"/>
    <property type="project" value="UniProtKB-KW"/>
</dbReference>
<dbReference type="Gene3D" id="3.40.50.360">
    <property type="match status" value="1"/>
</dbReference>
<dbReference type="InterPro" id="IPR003680">
    <property type="entry name" value="Flavodoxin_fold"/>
</dbReference>
<sequence length="112" mass="12390">MPHLTPDVLQTFFIPFDQLRPEQKKLISLSDQLMNQLLSSDYIVIGAPLAMSSGGIYSEEPGSSNDFVATYLKSFLSFLGMKDVTVIRAEGLKIPKIKESALENAVKSIQIQ</sequence>
<dbReference type="InterPro" id="IPR050104">
    <property type="entry name" value="FMN-dep_NADH:Q_OxRdtase_AzoR1"/>
</dbReference>
<dbReference type="InterPro" id="IPR029039">
    <property type="entry name" value="Flavoprotein-like_sf"/>
</dbReference>
<keyword evidence="2" id="KW-0560">Oxidoreductase</keyword>
<dbReference type="PANTHER" id="PTHR43741:SF4">
    <property type="entry name" value="FMN-DEPENDENT NADH:QUINONE OXIDOREDUCTASE"/>
    <property type="match status" value="1"/>
</dbReference>
<comment type="caution">
    <text evidence="2">The sequence shown here is derived from an EMBL/GenBank/DDBJ whole genome shotgun (WGS) entry which is preliminary data.</text>
</comment>
<dbReference type="EMBL" id="CAJIMS010000001">
    <property type="protein sequence ID" value="CAD7797451.1"/>
    <property type="molecule type" value="Genomic_DNA"/>
</dbReference>
<evidence type="ECO:0000313" key="3">
    <source>
        <dbReference type="Proteomes" id="UP000662618"/>
    </source>
</evidence>